<reference evidence="2 3" key="1">
    <citation type="submission" date="2017-11" db="EMBL/GenBank/DDBJ databases">
        <title>Population delineation of vibrios coincides with oyster pathogenicity.</title>
        <authorList>
            <person name="Bruto M."/>
            <person name="Labreuche Y."/>
            <person name="James A."/>
            <person name="Piel D."/>
            <person name="Chenivesse S."/>
            <person name="Petton B."/>
            <person name="Polz M.F."/>
            <person name="Le Roux F."/>
        </authorList>
    </citation>
    <scope>NUCLEOTIDE SEQUENCE [LARGE SCALE GENOMIC DNA]</scope>
    <source>
        <strain evidence="2 3">FF_144</strain>
    </source>
</reference>
<proteinExistence type="predicted"/>
<evidence type="ECO:0000313" key="3">
    <source>
        <dbReference type="Proteomes" id="UP000244197"/>
    </source>
</evidence>
<gene>
    <name evidence="2" type="ORF">CWO07_14400</name>
</gene>
<evidence type="ECO:0000313" key="2">
    <source>
        <dbReference type="EMBL" id="PTP32905.1"/>
    </source>
</evidence>
<protein>
    <submittedName>
        <fullName evidence="2">Uncharacterized protein</fullName>
    </submittedName>
</protein>
<organism evidence="2 3">
    <name type="scientific">Vibrio splendidus</name>
    <dbReference type="NCBI Taxonomy" id="29497"/>
    <lineage>
        <taxon>Bacteria</taxon>
        <taxon>Pseudomonadati</taxon>
        <taxon>Pseudomonadota</taxon>
        <taxon>Gammaproteobacteria</taxon>
        <taxon>Vibrionales</taxon>
        <taxon>Vibrionaceae</taxon>
        <taxon>Vibrio</taxon>
    </lineage>
</organism>
<sequence>MGSAIGGLYTPILSLFTFMLLGLQLYRQNQVDHHNQISWFIDRSLEGGEKALKYMAEISLEKNMENQTVIDGLLSTINDGTPEDVASYLGMPVNQRFFSAATIYFSNLEGLKSSKNLNAQLACEELRTEAAMLLGYNMMIIIEREVLRGMLAHGPYFDNESLSSERKP</sequence>
<keyword evidence="1" id="KW-0472">Membrane</keyword>
<dbReference type="Proteomes" id="UP000244197">
    <property type="component" value="Unassembled WGS sequence"/>
</dbReference>
<comment type="caution">
    <text evidence="2">The sequence shown here is derived from an EMBL/GenBank/DDBJ whole genome shotgun (WGS) entry which is preliminary data.</text>
</comment>
<dbReference type="AlphaFoldDB" id="A0A2T5EU01"/>
<keyword evidence="1" id="KW-0812">Transmembrane</keyword>
<dbReference type="RefSeq" id="WP_108187853.1">
    <property type="nucleotide sequence ID" value="NZ_PIFK01000027.1"/>
</dbReference>
<accession>A0A2T5EU01</accession>
<feature type="transmembrane region" description="Helical" evidence="1">
    <location>
        <begin position="6"/>
        <end position="26"/>
    </location>
</feature>
<name>A0A2T5EU01_VIBSP</name>
<dbReference type="EMBL" id="PIFK01000027">
    <property type="protein sequence ID" value="PTP32905.1"/>
    <property type="molecule type" value="Genomic_DNA"/>
</dbReference>
<keyword evidence="1" id="KW-1133">Transmembrane helix</keyword>
<evidence type="ECO:0000256" key="1">
    <source>
        <dbReference type="SAM" id="Phobius"/>
    </source>
</evidence>